<dbReference type="Gene3D" id="2.120.10.30">
    <property type="entry name" value="TolB, C-terminal domain"/>
    <property type="match status" value="2"/>
</dbReference>
<dbReference type="PANTHER" id="PTHR46388:SF2">
    <property type="entry name" value="NHL REPEAT-CONTAINING PROTEIN 2"/>
    <property type="match status" value="1"/>
</dbReference>
<dbReference type="InterPro" id="IPR056822">
    <property type="entry name" value="TEN_NHL"/>
</dbReference>
<comment type="caution">
    <text evidence="3">The sequence shown here is derived from an EMBL/GenBank/DDBJ whole genome shotgun (WGS) entry which is preliminary data.</text>
</comment>
<dbReference type="SUPFAM" id="SSF101898">
    <property type="entry name" value="NHL repeat"/>
    <property type="match status" value="1"/>
</dbReference>
<evidence type="ECO:0000256" key="1">
    <source>
        <dbReference type="SAM" id="Phobius"/>
    </source>
</evidence>
<reference evidence="3 4" key="1">
    <citation type="journal article" date="2018" name="BMC Genomics">
        <title>The genome of Naegleria lovaniensis, the basis for a comparative approach to unravel pathogenicity factors of the human pathogenic amoeba N. fowleri.</title>
        <authorList>
            <person name="Liechti N."/>
            <person name="Schurch N."/>
            <person name="Bruggmann R."/>
            <person name="Wittwer M."/>
        </authorList>
    </citation>
    <scope>NUCLEOTIDE SEQUENCE [LARGE SCALE GENOMIC DNA]</scope>
    <source>
        <strain evidence="3 4">ATCC 30569</strain>
    </source>
</reference>
<evidence type="ECO:0000313" key="3">
    <source>
        <dbReference type="EMBL" id="KAG2382129.1"/>
    </source>
</evidence>
<name>A0AA88KHT1_NAELO</name>
<dbReference type="PANTHER" id="PTHR46388">
    <property type="entry name" value="NHL REPEAT-CONTAINING PROTEIN 2"/>
    <property type="match status" value="1"/>
</dbReference>
<evidence type="ECO:0000313" key="4">
    <source>
        <dbReference type="Proteomes" id="UP000816034"/>
    </source>
</evidence>
<dbReference type="RefSeq" id="XP_044547808.1">
    <property type="nucleotide sequence ID" value="XM_044695725.1"/>
</dbReference>
<dbReference type="Proteomes" id="UP000816034">
    <property type="component" value="Unassembled WGS sequence"/>
</dbReference>
<keyword evidence="1" id="KW-0472">Membrane</keyword>
<dbReference type="EMBL" id="PYSW02000025">
    <property type="protein sequence ID" value="KAG2382129.1"/>
    <property type="molecule type" value="Genomic_DNA"/>
</dbReference>
<accession>A0AA88KHT1</accession>
<feature type="transmembrane region" description="Helical" evidence="1">
    <location>
        <begin position="20"/>
        <end position="38"/>
    </location>
</feature>
<keyword evidence="1" id="KW-1133">Transmembrane helix</keyword>
<feature type="domain" description="Teneurin NHL" evidence="2">
    <location>
        <begin position="115"/>
        <end position="322"/>
    </location>
</feature>
<gene>
    <name evidence="3" type="ORF">C9374_005921</name>
</gene>
<keyword evidence="1" id="KW-0812">Transmembrane</keyword>
<dbReference type="Pfam" id="PF25021">
    <property type="entry name" value="TEN_NHL"/>
    <property type="match status" value="1"/>
</dbReference>
<dbReference type="AlphaFoldDB" id="A0AA88KHT1"/>
<proteinExistence type="predicted"/>
<sequence length="631" mass="67742">MGCSSHQQQQKGCHSGKTLALILFSLILLILFGCTFSTSSTVKYIITTVAGKGGSVFGCADGTLALECGMKPFDVFVTATNEIYYSEYAAKRIMKIGQDGRVTTIAGGGNSTADNIPAVQSVIAWTMGVTVHPTTNDVYFTDVFGHKIRKVSGTTGIITTFAGTGGESSSGDGGPAINATMNRPFMLYLNHTTMEMFVAEANSQRIRKIFANGTITTIAGNGNFARGTEGGLAITSSMKTPSCVREAPNGDVFYMEINDSVLRRINKQTGILSTVAGTFSIGYNGDGIPARQASLSSPYGFVITDNGDIYIADMGNSRIRYIDAKSGNISTIAGISVSGFSGDGGIATDASIDRPSSLFRLPSGHIYIADFANNRIRLLTPTCDEGFVYISQNHSCIPLECFGINYNDTNVCSSHGKCIGIDRCTCHEDSIFYQDCSLLFVNSQNMLMTFSDIVLQAPINSVNIQVRFNHSRFLDFYNGREITVKVEIILNGQTITVKNQGINLANSTVTNLLVTLPTTISQPGNISAFIELWDVRTTMKISNRTQSLNSSQVVINNGPPIAVSSPSNNNNNPPIDTVAIAVGISVPFGILLIIFMIILIILIAILVLKKKKAKSSSTQHAATVNDMEMRE</sequence>
<organism evidence="3 4">
    <name type="scientific">Naegleria lovaniensis</name>
    <name type="common">Amoeba</name>
    <dbReference type="NCBI Taxonomy" id="51637"/>
    <lineage>
        <taxon>Eukaryota</taxon>
        <taxon>Discoba</taxon>
        <taxon>Heterolobosea</taxon>
        <taxon>Tetramitia</taxon>
        <taxon>Eutetramitia</taxon>
        <taxon>Vahlkampfiidae</taxon>
        <taxon>Naegleria</taxon>
    </lineage>
</organism>
<dbReference type="InterPro" id="IPR011042">
    <property type="entry name" value="6-blade_b-propeller_TolB-like"/>
</dbReference>
<dbReference type="GeneID" id="68098376"/>
<protein>
    <recommendedName>
        <fullName evidence="2">Teneurin NHL domain-containing protein</fullName>
    </recommendedName>
</protein>
<evidence type="ECO:0000259" key="2">
    <source>
        <dbReference type="Pfam" id="PF25021"/>
    </source>
</evidence>
<keyword evidence="4" id="KW-1185">Reference proteome</keyword>
<feature type="transmembrane region" description="Helical" evidence="1">
    <location>
        <begin position="578"/>
        <end position="608"/>
    </location>
</feature>